<dbReference type="PANTHER" id="PTHR10492">
    <property type="match status" value="1"/>
</dbReference>
<evidence type="ECO:0000256" key="1">
    <source>
        <dbReference type="SAM" id="MobiDB-lite"/>
    </source>
</evidence>
<evidence type="ECO:0000313" key="2">
    <source>
        <dbReference type="EMBL" id="OBZ87380.1"/>
    </source>
</evidence>
<gene>
    <name evidence="2" type="ORF">A0J61_04569</name>
</gene>
<dbReference type="OrthoDB" id="1728974at2759"/>
<accession>A0A1C7NEK9</accession>
<dbReference type="STRING" id="101091.A0A1C7NEK9"/>
<dbReference type="EMBL" id="LUGH01000226">
    <property type="protein sequence ID" value="OBZ87380.1"/>
    <property type="molecule type" value="Genomic_DNA"/>
</dbReference>
<organism evidence="2 3">
    <name type="scientific">Choanephora cucurbitarum</name>
    <dbReference type="NCBI Taxonomy" id="101091"/>
    <lineage>
        <taxon>Eukaryota</taxon>
        <taxon>Fungi</taxon>
        <taxon>Fungi incertae sedis</taxon>
        <taxon>Mucoromycota</taxon>
        <taxon>Mucoromycotina</taxon>
        <taxon>Mucoromycetes</taxon>
        <taxon>Mucorales</taxon>
        <taxon>Mucorineae</taxon>
        <taxon>Choanephoraceae</taxon>
        <taxon>Choanephoroideae</taxon>
        <taxon>Choanephora</taxon>
    </lineage>
</organism>
<name>A0A1C7NEK9_9FUNG</name>
<dbReference type="InParanoid" id="A0A1C7NEK9"/>
<sequence length="294" mass="35056">MLPNGYPSYKRTQTNNDAHHYSFRHPTRKKKVFEATNEWVVLYSSYLLKRYKANINVECCASIDAIKYINKYIYKGQDHTILKISDSNNEVEKYLHARYIGPLEAVWRLFEFPIHEEDPTVVLLSVYLPDKQTVYFDPQFSDNEIREKLNNSKTMLMSWFEYNQQNTDRRGYLYQEFFEHFVFSNNDKTWKPRQKEFAIGRMLYINPEACLQLHLIEADDEWSNCFREAALFTTGSSLRSLFAIDLVYGQLSQPSSTWNKFCFEICDDLDHKLHQLLPNQIKYLYSETEKFRLG</sequence>
<comment type="caution">
    <text evidence="2">The sequence shown here is derived from an EMBL/GenBank/DDBJ whole genome shotgun (WGS) entry which is preliminary data.</text>
</comment>
<feature type="region of interest" description="Disordered" evidence="1">
    <location>
        <begin position="1"/>
        <end position="21"/>
    </location>
</feature>
<reference evidence="2 3" key="1">
    <citation type="submission" date="2016-03" db="EMBL/GenBank/DDBJ databases">
        <title>Choanephora cucurbitarum.</title>
        <authorList>
            <person name="Min B."/>
            <person name="Park H."/>
            <person name="Park J.-H."/>
            <person name="Shin H.-D."/>
            <person name="Choi I.-G."/>
        </authorList>
    </citation>
    <scope>NUCLEOTIDE SEQUENCE [LARGE SCALE GENOMIC DNA]</scope>
    <source>
        <strain evidence="2 3">KUS-F28377</strain>
    </source>
</reference>
<dbReference type="PANTHER" id="PTHR10492:SF57">
    <property type="entry name" value="ATP-DEPENDENT DNA HELICASE"/>
    <property type="match status" value="1"/>
</dbReference>
<dbReference type="Proteomes" id="UP000093000">
    <property type="component" value="Unassembled WGS sequence"/>
</dbReference>
<dbReference type="AlphaFoldDB" id="A0A1C7NEK9"/>
<keyword evidence="3" id="KW-1185">Reference proteome</keyword>
<evidence type="ECO:0000313" key="3">
    <source>
        <dbReference type="Proteomes" id="UP000093000"/>
    </source>
</evidence>
<proteinExistence type="predicted"/>
<protein>
    <submittedName>
        <fullName evidence="2">Uncharacterized protein</fullName>
    </submittedName>
</protein>